<dbReference type="AlphaFoldDB" id="A0ABD2JGV5"/>
<comment type="caution">
    <text evidence="2">The sequence shown here is derived from an EMBL/GenBank/DDBJ whole genome shotgun (WGS) entry which is preliminary data.</text>
</comment>
<organism evidence="2 3">
    <name type="scientific">Heterodera trifolii</name>
    <dbReference type="NCBI Taxonomy" id="157864"/>
    <lineage>
        <taxon>Eukaryota</taxon>
        <taxon>Metazoa</taxon>
        <taxon>Ecdysozoa</taxon>
        <taxon>Nematoda</taxon>
        <taxon>Chromadorea</taxon>
        <taxon>Rhabditida</taxon>
        <taxon>Tylenchina</taxon>
        <taxon>Tylenchomorpha</taxon>
        <taxon>Tylenchoidea</taxon>
        <taxon>Heteroderidae</taxon>
        <taxon>Heteroderinae</taxon>
        <taxon>Heterodera</taxon>
    </lineage>
</organism>
<keyword evidence="1" id="KW-0812">Transmembrane</keyword>
<dbReference type="Proteomes" id="UP001620626">
    <property type="component" value="Unassembled WGS sequence"/>
</dbReference>
<reference evidence="2 3" key="1">
    <citation type="submission" date="2024-10" db="EMBL/GenBank/DDBJ databases">
        <authorList>
            <person name="Kim D."/>
        </authorList>
    </citation>
    <scope>NUCLEOTIDE SEQUENCE [LARGE SCALE GENOMIC DNA]</scope>
    <source>
        <strain evidence="2">BH-2024</strain>
    </source>
</reference>
<protein>
    <submittedName>
        <fullName evidence="2">Uncharacterized protein</fullName>
    </submittedName>
</protein>
<evidence type="ECO:0000313" key="2">
    <source>
        <dbReference type="EMBL" id="KAL3089855.1"/>
    </source>
</evidence>
<keyword evidence="3" id="KW-1185">Reference proteome</keyword>
<proteinExistence type="predicted"/>
<accession>A0ABD2JGV5</accession>
<keyword evidence="1" id="KW-0472">Membrane</keyword>
<dbReference type="EMBL" id="JBICBT010000971">
    <property type="protein sequence ID" value="KAL3089855.1"/>
    <property type="molecule type" value="Genomic_DNA"/>
</dbReference>
<name>A0ABD2JGV5_9BILA</name>
<gene>
    <name evidence="2" type="ORF">niasHT_022487</name>
</gene>
<keyword evidence="1" id="KW-1133">Transmembrane helix</keyword>
<evidence type="ECO:0000256" key="1">
    <source>
        <dbReference type="SAM" id="Phobius"/>
    </source>
</evidence>
<evidence type="ECO:0000313" key="3">
    <source>
        <dbReference type="Proteomes" id="UP001620626"/>
    </source>
</evidence>
<sequence length="88" mass="10407">MSNKVALPSDTVRPLYRRVMSNRRLDILHRVTVRFIYIAALPFTAGALLTRFVLYYTYEKPVKRLERKRLEREIINAELSGFIFSDTE</sequence>
<feature type="transmembrane region" description="Helical" evidence="1">
    <location>
        <begin position="35"/>
        <end position="58"/>
    </location>
</feature>